<evidence type="ECO:0000313" key="2">
    <source>
        <dbReference type="EMBL" id="MFD2863938.1"/>
    </source>
</evidence>
<evidence type="ECO:0000313" key="3">
    <source>
        <dbReference type="Proteomes" id="UP001597601"/>
    </source>
</evidence>
<accession>A0ABW5XPV1</accession>
<name>A0ABW5XPV1_9SPHI</name>
<organism evidence="2 3">
    <name type="scientific">Mucilaginibacter antarcticus</name>
    <dbReference type="NCBI Taxonomy" id="1855725"/>
    <lineage>
        <taxon>Bacteria</taxon>
        <taxon>Pseudomonadati</taxon>
        <taxon>Bacteroidota</taxon>
        <taxon>Sphingobacteriia</taxon>
        <taxon>Sphingobacteriales</taxon>
        <taxon>Sphingobacteriaceae</taxon>
        <taxon>Mucilaginibacter</taxon>
    </lineage>
</organism>
<dbReference type="Pfam" id="PF13715">
    <property type="entry name" value="CarbopepD_reg_2"/>
    <property type="match status" value="1"/>
</dbReference>
<protein>
    <submittedName>
        <fullName evidence="2">Carboxypeptidase-like regulatory domain-containing protein</fullName>
    </submittedName>
</protein>
<evidence type="ECO:0000256" key="1">
    <source>
        <dbReference type="SAM" id="SignalP"/>
    </source>
</evidence>
<dbReference type="EMBL" id="JBHUON010000003">
    <property type="protein sequence ID" value="MFD2863938.1"/>
    <property type="molecule type" value="Genomic_DNA"/>
</dbReference>
<feature type="signal peptide" evidence="1">
    <location>
        <begin position="1"/>
        <end position="24"/>
    </location>
</feature>
<reference evidence="3" key="1">
    <citation type="journal article" date="2019" name="Int. J. Syst. Evol. Microbiol.">
        <title>The Global Catalogue of Microorganisms (GCM) 10K type strain sequencing project: providing services to taxonomists for standard genome sequencing and annotation.</title>
        <authorList>
            <consortium name="The Broad Institute Genomics Platform"/>
            <consortium name="The Broad Institute Genome Sequencing Center for Infectious Disease"/>
            <person name="Wu L."/>
            <person name="Ma J."/>
        </authorList>
    </citation>
    <scope>NUCLEOTIDE SEQUENCE [LARGE SCALE GENOMIC DNA]</scope>
    <source>
        <strain evidence="3">KCTC 52232</strain>
    </source>
</reference>
<sequence length="329" mass="37224">MPNQHYHYFTCFILLCLFPALLKAQTVYEGQVINAVTDEALVKASVTLSKAKTGTATNQQGYFRLIVDETIANDSLVVSFVGFKSYNLAVADYQPNIFIRLQPATNQLSQVNIGAAEHQALILQNFNYADVRDLRGPASYYYTQPYYAPLVFAKQFETFAAGNVLTTVTLGRRLAYDIPTRKDDLPHVSTNKLTRFLLHVITPDTITGEPGKKLFTKEITLNDNSLRITFDLSNEKIILPNRKFFVAIEWIHAPVNEVVRLDIGEKVDKVKKDGSQKKLDVSEYYIMYQPFLVLIPRANRAATWSSYDGKTWIQLSQRSEVALSATVTY</sequence>
<keyword evidence="1" id="KW-0732">Signal</keyword>
<dbReference type="Proteomes" id="UP001597601">
    <property type="component" value="Unassembled WGS sequence"/>
</dbReference>
<dbReference type="RefSeq" id="WP_377123963.1">
    <property type="nucleotide sequence ID" value="NZ_JBHUON010000003.1"/>
</dbReference>
<dbReference type="InterPro" id="IPR008969">
    <property type="entry name" value="CarboxyPept-like_regulatory"/>
</dbReference>
<feature type="chain" id="PRO_5045733692" evidence="1">
    <location>
        <begin position="25"/>
        <end position="329"/>
    </location>
</feature>
<dbReference type="SUPFAM" id="SSF49464">
    <property type="entry name" value="Carboxypeptidase regulatory domain-like"/>
    <property type="match status" value="1"/>
</dbReference>
<comment type="caution">
    <text evidence="2">The sequence shown here is derived from an EMBL/GenBank/DDBJ whole genome shotgun (WGS) entry which is preliminary data.</text>
</comment>
<keyword evidence="3" id="KW-1185">Reference proteome</keyword>
<proteinExistence type="predicted"/>
<gene>
    <name evidence="2" type="ORF">ACFSYC_04490</name>
</gene>